<evidence type="ECO:0000313" key="2">
    <source>
        <dbReference type="Proteomes" id="UP001208570"/>
    </source>
</evidence>
<dbReference type="PANTHER" id="PTHR33332">
    <property type="entry name" value="REVERSE TRANSCRIPTASE DOMAIN-CONTAINING PROTEIN"/>
    <property type="match status" value="1"/>
</dbReference>
<dbReference type="EMBL" id="JAODUP010000312">
    <property type="protein sequence ID" value="KAK2152980.1"/>
    <property type="molecule type" value="Genomic_DNA"/>
</dbReference>
<evidence type="ECO:0000313" key="1">
    <source>
        <dbReference type="EMBL" id="KAK2152980.1"/>
    </source>
</evidence>
<proteinExistence type="predicted"/>
<dbReference type="AlphaFoldDB" id="A0AAD9N178"/>
<comment type="caution">
    <text evidence="1">The sequence shown here is derived from an EMBL/GenBank/DDBJ whole genome shotgun (WGS) entry which is preliminary data.</text>
</comment>
<sequence>VYTNKPQLNSKKTELLVLASSYFSESSDFQLQIDNNWISPSDSAKYLGILFDQHLNMETHVAGICKASYFHIRNIRSLKSILTHDALISVVHAFITSRLDYCNSLLLGLLQRIQNIAARIVTGCRKYDLAGPIL</sequence>
<gene>
    <name evidence="1" type="ORF">LSH36_312g02000</name>
</gene>
<feature type="non-terminal residue" evidence="1">
    <location>
        <position position="134"/>
    </location>
</feature>
<reference evidence="1" key="1">
    <citation type="journal article" date="2023" name="Mol. Biol. Evol.">
        <title>Third-Generation Sequencing Reveals the Adaptive Role of the Epigenome in Three Deep-Sea Polychaetes.</title>
        <authorList>
            <person name="Perez M."/>
            <person name="Aroh O."/>
            <person name="Sun Y."/>
            <person name="Lan Y."/>
            <person name="Juniper S.K."/>
            <person name="Young C.R."/>
            <person name="Angers B."/>
            <person name="Qian P.Y."/>
        </authorList>
    </citation>
    <scope>NUCLEOTIDE SEQUENCE</scope>
    <source>
        <strain evidence="1">P08H-3</strain>
    </source>
</reference>
<organism evidence="1 2">
    <name type="scientific">Paralvinella palmiformis</name>
    <dbReference type="NCBI Taxonomy" id="53620"/>
    <lineage>
        <taxon>Eukaryota</taxon>
        <taxon>Metazoa</taxon>
        <taxon>Spiralia</taxon>
        <taxon>Lophotrochozoa</taxon>
        <taxon>Annelida</taxon>
        <taxon>Polychaeta</taxon>
        <taxon>Sedentaria</taxon>
        <taxon>Canalipalpata</taxon>
        <taxon>Terebellida</taxon>
        <taxon>Terebelliformia</taxon>
        <taxon>Alvinellidae</taxon>
        <taxon>Paralvinella</taxon>
    </lineage>
</organism>
<name>A0AAD9N178_9ANNE</name>
<protein>
    <submittedName>
        <fullName evidence="1">Uncharacterized protein</fullName>
    </submittedName>
</protein>
<dbReference type="Proteomes" id="UP001208570">
    <property type="component" value="Unassembled WGS sequence"/>
</dbReference>
<keyword evidence="2" id="KW-1185">Reference proteome</keyword>
<accession>A0AAD9N178</accession>